<evidence type="ECO:0000256" key="4">
    <source>
        <dbReference type="SAM" id="MobiDB-lite"/>
    </source>
</evidence>
<protein>
    <recommendedName>
        <fullName evidence="2">asparagine synthase (glutamine-hydrolyzing)</fullName>
        <ecNumber evidence="2">6.3.5.4</ecNumber>
    </recommendedName>
</protein>
<keyword evidence="6" id="KW-1185">Reference proteome</keyword>
<dbReference type="Pfam" id="PF13522">
    <property type="entry name" value="GATase_6"/>
    <property type="match status" value="1"/>
</dbReference>
<feature type="compositionally biased region" description="Basic and acidic residues" evidence="4">
    <location>
        <begin position="1"/>
        <end position="12"/>
    </location>
</feature>
<evidence type="ECO:0000313" key="5">
    <source>
        <dbReference type="EMBL" id="MCZ4093059.1"/>
    </source>
</evidence>
<comment type="catalytic activity">
    <reaction evidence="3">
        <text>L-aspartate + L-glutamine + ATP + H2O = L-asparagine + L-glutamate + AMP + diphosphate + H(+)</text>
        <dbReference type="Rhea" id="RHEA:12228"/>
        <dbReference type="ChEBI" id="CHEBI:15377"/>
        <dbReference type="ChEBI" id="CHEBI:15378"/>
        <dbReference type="ChEBI" id="CHEBI:29985"/>
        <dbReference type="ChEBI" id="CHEBI:29991"/>
        <dbReference type="ChEBI" id="CHEBI:30616"/>
        <dbReference type="ChEBI" id="CHEBI:33019"/>
        <dbReference type="ChEBI" id="CHEBI:58048"/>
        <dbReference type="ChEBI" id="CHEBI:58359"/>
        <dbReference type="ChEBI" id="CHEBI:456215"/>
        <dbReference type="EC" id="6.3.5.4"/>
    </reaction>
</comment>
<gene>
    <name evidence="5" type="ORF">O3W52_24220</name>
</gene>
<feature type="region of interest" description="Disordered" evidence="4">
    <location>
        <begin position="1"/>
        <end position="30"/>
    </location>
</feature>
<dbReference type="InterPro" id="IPR051786">
    <property type="entry name" value="ASN_synthetase/amidase"/>
</dbReference>
<accession>A0ABT4KMC5</accession>
<evidence type="ECO:0000256" key="2">
    <source>
        <dbReference type="ARBA" id="ARBA00012737"/>
    </source>
</evidence>
<dbReference type="Proteomes" id="UP001079430">
    <property type="component" value="Unassembled WGS sequence"/>
</dbReference>
<dbReference type="InterPro" id="IPR029055">
    <property type="entry name" value="Ntn_hydrolases_N"/>
</dbReference>
<evidence type="ECO:0000256" key="3">
    <source>
        <dbReference type="ARBA" id="ARBA00048741"/>
    </source>
</evidence>
<dbReference type="Gene3D" id="3.60.20.10">
    <property type="entry name" value="Glutamine Phosphoribosylpyrophosphate, subunit 1, domain 1"/>
    <property type="match status" value="1"/>
</dbReference>
<evidence type="ECO:0000256" key="1">
    <source>
        <dbReference type="ARBA" id="ARBA00005187"/>
    </source>
</evidence>
<reference evidence="5" key="1">
    <citation type="submission" date="2022-10" db="EMBL/GenBank/DDBJ databases">
        <title>Whole genome sequencing of three plant growth promoting bacteria isolated from Vachellia tortilis subsp. raddiana in Morocco.</title>
        <authorList>
            <person name="Hnini M."/>
            <person name="Zouagui R."/>
            <person name="Zouagui H."/>
            <person name="Chemao Elfihri M.-W."/>
            <person name="Ibrahimi A."/>
            <person name="Sbabou L."/>
            <person name="Aurag J."/>
        </authorList>
    </citation>
    <scope>NUCLEOTIDE SEQUENCE</scope>
    <source>
        <strain evidence="5">LMR678</strain>
    </source>
</reference>
<sequence length="92" mass="10251">MTWSPDARRELADMTASTGPSWSGRPGTWIDGPAALGHRRLAIIDIQGGRQPMTQLQEDGRPALVLVYTGDSNYRELRQRLAPLGHRFGHEQ</sequence>
<proteinExistence type="predicted"/>
<evidence type="ECO:0000313" key="6">
    <source>
        <dbReference type="Proteomes" id="UP001079430"/>
    </source>
</evidence>
<name>A0ABT4KMC5_9HYPH</name>
<dbReference type="SUPFAM" id="SSF56235">
    <property type="entry name" value="N-terminal nucleophile aminohydrolases (Ntn hydrolases)"/>
    <property type="match status" value="1"/>
</dbReference>
<dbReference type="RefSeq" id="WP_269284761.1">
    <property type="nucleotide sequence ID" value="NZ_JAPVOI010000005.1"/>
</dbReference>
<dbReference type="EMBL" id="JAPVOI010000005">
    <property type="protein sequence ID" value="MCZ4093059.1"/>
    <property type="molecule type" value="Genomic_DNA"/>
</dbReference>
<dbReference type="PANTHER" id="PTHR43284:SF1">
    <property type="entry name" value="ASPARAGINE SYNTHETASE"/>
    <property type="match status" value="1"/>
</dbReference>
<comment type="caution">
    <text evidence="5">The sequence shown here is derived from an EMBL/GenBank/DDBJ whole genome shotgun (WGS) entry which is preliminary data.</text>
</comment>
<comment type="pathway">
    <text evidence="1">Amino-acid biosynthesis; L-asparagine biosynthesis; L-asparagine from L-aspartate (L-Gln route): step 1/1.</text>
</comment>
<organism evidence="5 6">
    <name type="scientific">Sinorhizobium psoraleae</name>
    <dbReference type="NCBI Taxonomy" id="520838"/>
    <lineage>
        <taxon>Bacteria</taxon>
        <taxon>Pseudomonadati</taxon>
        <taxon>Pseudomonadota</taxon>
        <taxon>Alphaproteobacteria</taxon>
        <taxon>Hyphomicrobiales</taxon>
        <taxon>Rhizobiaceae</taxon>
        <taxon>Sinorhizobium/Ensifer group</taxon>
        <taxon>Sinorhizobium</taxon>
    </lineage>
</organism>
<dbReference type="EC" id="6.3.5.4" evidence="2"/>
<dbReference type="PANTHER" id="PTHR43284">
    <property type="entry name" value="ASPARAGINE SYNTHETASE (GLUTAMINE-HYDROLYZING)"/>
    <property type="match status" value="1"/>
</dbReference>